<evidence type="ECO:0000313" key="2">
    <source>
        <dbReference type="EMBL" id="NGM11923.1"/>
    </source>
</evidence>
<comment type="caution">
    <text evidence="2">The sequence shown here is derived from an EMBL/GenBank/DDBJ whole genome shotgun (WGS) entry which is preliminary data.</text>
</comment>
<protein>
    <recommendedName>
        <fullName evidence="4">Lipoprotein</fullName>
    </recommendedName>
</protein>
<evidence type="ECO:0000313" key="3">
    <source>
        <dbReference type="Proteomes" id="UP000478148"/>
    </source>
</evidence>
<gene>
    <name evidence="2" type="ORF">ENC19_04165</name>
</gene>
<keyword evidence="3" id="KW-1185">Reference proteome</keyword>
<proteinExistence type="predicted"/>
<evidence type="ECO:0008006" key="4">
    <source>
        <dbReference type="Google" id="ProtNLM"/>
    </source>
</evidence>
<feature type="signal peptide" evidence="1">
    <location>
        <begin position="1"/>
        <end position="27"/>
    </location>
</feature>
<name>A0A6M1L6Y6_9ACTN</name>
<keyword evidence="1" id="KW-0732">Signal</keyword>
<dbReference type="EMBL" id="SAIY01000001">
    <property type="protein sequence ID" value="NGM11923.1"/>
    <property type="molecule type" value="Genomic_DNA"/>
</dbReference>
<dbReference type="AlphaFoldDB" id="A0A6M1L6Y6"/>
<accession>A0A6M1L6Y6</accession>
<dbReference type="Proteomes" id="UP000478148">
    <property type="component" value="Unassembled WGS sequence"/>
</dbReference>
<sequence length="165" mass="16754">MTRLFRRKTAAVAIAALALALAGGGIAAAKPTSGSAQPTARSAQQPAVTTASLNSAKATLAKGDGMSTQAVSGFYATAVNANGTKARGAGVVIKYGVGEYEVQFGSNVTNGIYVATIGRPDSCCIPPAGEISVARRLLTPNAVFVQTRDSAGTPADLPFYLLVHR</sequence>
<dbReference type="RefSeq" id="WP_164445758.1">
    <property type="nucleotide sequence ID" value="NZ_SAIY01000001.1"/>
</dbReference>
<organism evidence="2 3">
    <name type="scientific">Verrucosispora sioxanthis</name>
    <dbReference type="NCBI Taxonomy" id="2499994"/>
    <lineage>
        <taxon>Bacteria</taxon>
        <taxon>Bacillati</taxon>
        <taxon>Actinomycetota</taxon>
        <taxon>Actinomycetes</taxon>
        <taxon>Micromonosporales</taxon>
        <taxon>Micromonosporaceae</taxon>
        <taxon>Micromonospora</taxon>
    </lineage>
</organism>
<feature type="chain" id="PRO_5038712379" description="Lipoprotein" evidence="1">
    <location>
        <begin position="28"/>
        <end position="165"/>
    </location>
</feature>
<evidence type="ECO:0000256" key="1">
    <source>
        <dbReference type="SAM" id="SignalP"/>
    </source>
</evidence>
<reference evidence="2 3" key="1">
    <citation type="submission" date="2020-02" db="EMBL/GenBank/DDBJ databases">
        <title>Draft Genome Sequence of Verrucosispora sp. Strain CWR15, Isolated from Gulf of Mexico Sponge.</title>
        <authorList>
            <person name="Kennedy S.J."/>
            <person name="Cella E."/>
            <person name="Azarian T."/>
            <person name="Baker B.J."/>
            <person name="Shaw L.N."/>
        </authorList>
    </citation>
    <scope>NUCLEOTIDE SEQUENCE [LARGE SCALE GENOMIC DNA]</scope>
    <source>
        <strain evidence="2 3">CWR15</strain>
    </source>
</reference>